<feature type="chain" id="PRO_5046867182" evidence="2">
    <location>
        <begin position="38"/>
        <end position="279"/>
    </location>
</feature>
<evidence type="ECO:0000256" key="2">
    <source>
        <dbReference type="SAM" id="SignalP"/>
    </source>
</evidence>
<comment type="caution">
    <text evidence="3">The sequence shown here is derived from an EMBL/GenBank/DDBJ whole genome shotgun (WGS) entry which is preliminary data.</text>
</comment>
<protein>
    <submittedName>
        <fullName evidence="3">Serine protease</fullName>
    </submittedName>
</protein>
<name>A0ABU8M8N6_9PSEU</name>
<keyword evidence="2" id="KW-0732">Signal</keyword>
<keyword evidence="3" id="KW-0378">Hydrolase</keyword>
<keyword evidence="4" id="KW-1185">Reference proteome</keyword>
<feature type="signal peptide" evidence="2">
    <location>
        <begin position="1"/>
        <end position="37"/>
    </location>
</feature>
<proteinExistence type="predicted"/>
<evidence type="ECO:0000313" key="4">
    <source>
        <dbReference type="Proteomes" id="UP001369736"/>
    </source>
</evidence>
<accession>A0ABU8M8N6</accession>
<dbReference type="EMBL" id="JBBEGM010000007">
    <property type="protein sequence ID" value="MEJ2863100.1"/>
    <property type="molecule type" value="Genomic_DNA"/>
</dbReference>
<organism evidence="3 4">
    <name type="scientific">Actinomycetospora flava</name>
    <dbReference type="NCBI Taxonomy" id="3129232"/>
    <lineage>
        <taxon>Bacteria</taxon>
        <taxon>Bacillati</taxon>
        <taxon>Actinomycetota</taxon>
        <taxon>Actinomycetes</taxon>
        <taxon>Pseudonocardiales</taxon>
        <taxon>Pseudonocardiaceae</taxon>
        <taxon>Actinomycetospora</taxon>
    </lineage>
</organism>
<gene>
    <name evidence="3" type="ORF">WCD58_18165</name>
</gene>
<dbReference type="SUPFAM" id="SSF50494">
    <property type="entry name" value="Trypsin-like serine proteases"/>
    <property type="match status" value="1"/>
</dbReference>
<dbReference type="Gene3D" id="2.40.10.10">
    <property type="entry name" value="Trypsin-like serine proteases"/>
    <property type="match status" value="1"/>
</dbReference>
<keyword evidence="3" id="KW-0645">Protease</keyword>
<sequence length="279" mass="27666">MGAGRSGQRTGRRTMAALVTGVAVAAVAWLGAAPAVAAPGDPGGEGPTPTAPGVHPGVQTRTDGAQCTANFLFTDGTDTFIGQAAHCSGTGASTETNGCDSASLPLGTEVEVGGASRPGELVYNSWLAMQEAGETDQDACNHNDFALVKLAPEDAATASGAVPFFGGPTGVDTDGARVGEVVRSYGNSELRGGVTLLSPKIGTVAAETGNGWSHDVLTVTPGIPGDSGSAFLSADGRALGVLSTLQFAPLPASNGISDLDKMLGYARDHGAGDVVLVTG</sequence>
<reference evidence="3 4" key="1">
    <citation type="submission" date="2024-03" db="EMBL/GenBank/DDBJ databases">
        <title>Actinomycetospora sp. OC33-EN07, a novel actinomycete isolated from wild orchid (Aerides multiflora).</title>
        <authorList>
            <person name="Suriyachadkun C."/>
        </authorList>
    </citation>
    <scope>NUCLEOTIDE SEQUENCE [LARGE SCALE GENOMIC DNA]</scope>
    <source>
        <strain evidence="3 4">OC33-EN07</strain>
    </source>
</reference>
<feature type="region of interest" description="Disordered" evidence="1">
    <location>
        <begin position="38"/>
        <end position="61"/>
    </location>
</feature>
<evidence type="ECO:0000313" key="3">
    <source>
        <dbReference type="EMBL" id="MEJ2863100.1"/>
    </source>
</evidence>
<dbReference type="Proteomes" id="UP001369736">
    <property type="component" value="Unassembled WGS sequence"/>
</dbReference>
<dbReference type="GO" id="GO:0006508">
    <property type="term" value="P:proteolysis"/>
    <property type="evidence" value="ECO:0007669"/>
    <property type="project" value="UniProtKB-KW"/>
</dbReference>
<dbReference type="InterPro" id="IPR043504">
    <property type="entry name" value="Peptidase_S1_PA_chymotrypsin"/>
</dbReference>
<dbReference type="RefSeq" id="WP_337704460.1">
    <property type="nucleotide sequence ID" value="NZ_JBBEGM010000007.1"/>
</dbReference>
<dbReference type="GO" id="GO:0008233">
    <property type="term" value="F:peptidase activity"/>
    <property type="evidence" value="ECO:0007669"/>
    <property type="project" value="UniProtKB-KW"/>
</dbReference>
<dbReference type="InterPro" id="IPR009003">
    <property type="entry name" value="Peptidase_S1_PA"/>
</dbReference>
<evidence type="ECO:0000256" key="1">
    <source>
        <dbReference type="SAM" id="MobiDB-lite"/>
    </source>
</evidence>